<accession>A0A930XXB2</accession>
<evidence type="ECO:0000256" key="7">
    <source>
        <dbReference type="ARBA" id="ARBA00022679"/>
    </source>
</evidence>
<feature type="binding site" evidence="11">
    <location>
        <position position="116"/>
    </location>
    <ligand>
        <name>5-methyltetrahydropteroyltri-L-glutamate</name>
        <dbReference type="ChEBI" id="CHEBI:58207"/>
    </ligand>
</feature>
<dbReference type="PANTHER" id="PTHR30519">
    <property type="entry name" value="5-METHYLTETRAHYDROPTEROYLTRIGLUTAMATE--HOMOCYSTEINE METHYLTRANSFERASE"/>
    <property type="match status" value="1"/>
</dbReference>
<dbReference type="PIRSF" id="PIRSF000382">
    <property type="entry name" value="MeTrfase_B12_ind"/>
    <property type="match status" value="1"/>
</dbReference>
<evidence type="ECO:0000259" key="15">
    <source>
        <dbReference type="Pfam" id="PF08267"/>
    </source>
</evidence>
<evidence type="ECO:0000259" key="14">
    <source>
        <dbReference type="Pfam" id="PF01717"/>
    </source>
</evidence>
<organism evidence="16 17">
    <name type="scientific">Candidatus Amphirhobacter heronislandensis</name>
    <dbReference type="NCBI Taxonomy" id="1732024"/>
    <lineage>
        <taxon>Bacteria</taxon>
        <taxon>Pseudomonadati</taxon>
        <taxon>Pseudomonadota</taxon>
        <taxon>Gammaproteobacteria</taxon>
        <taxon>Candidatus Tethybacterales</taxon>
        <taxon>Candidatus Tethybacteraceae</taxon>
        <taxon>Candidatus Amphirhobacter</taxon>
    </lineage>
</organism>
<dbReference type="NCBIfam" id="NF003556">
    <property type="entry name" value="PRK05222.1"/>
    <property type="match status" value="1"/>
</dbReference>
<dbReference type="InterPro" id="IPR002629">
    <property type="entry name" value="Met_Synth_C/arc"/>
</dbReference>
<reference evidence="16" key="1">
    <citation type="submission" date="2020-10" db="EMBL/GenBank/DDBJ databases">
        <title>An improved Amphimedon queenslandica hologenome assembly reveals how three proteobacterial symbionts can extend the metabolic phenotypic of their marine sponge host.</title>
        <authorList>
            <person name="Degnan B."/>
            <person name="Degnan S."/>
            <person name="Xiang X."/>
        </authorList>
    </citation>
    <scope>NUCLEOTIDE SEQUENCE</scope>
    <source>
        <strain evidence="16">AqS2</strain>
    </source>
</reference>
<keyword evidence="9 12" id="KW-0862">Zinc</keyword>
<evidence type="ECO:0000256" key="3">
    <source>
        <dbReference type="ARBA" id="ARBA00009553"/>
    </source>
</evidence>
<dbReference type="InterPro" id="IPR038071">
    <property type="entry name" value="UROD/MetE-like_sf"/>
</dbReference>
<feature type="binding site" evidence="11">
    <location>
        <begin position="424"/>
        <end position="426"/>
    </location>
    <ligand>
        <name>L-methionine</name>
        <dbReference type="ChEBI" id="CHEBI:57844"/>
    </ligand>
</feature>
<comment type="cofactor">
    <cofactor evidence="12">
        <name>Zn(2+)</name>
        <dbReference type="ChEBI" id="CHEBI:29105"/>
    </cofactor>
    <text evidence="12">Binds 2 Zn(2+) ions per subunit.</text>
</comment>
<name>A0A930XXB2_9GAMM</name>
<keyword evidence="6" id="KW-0028">Amino-acid biosynthesis</keyword>
<dbReference type="SUPFAM" id="SSF51726">
    <property type="entry name" value="UROD/MetE-like"/>
    <property type="match status" value="2"/>
</dbReference>
<evidence type="ECO:0000256" key="4">
    <source>
        <dbReference type="ARBA" id="ARBA00012034"/>
    </source>
</evidence>
<comment type="caution">
    <text evidence="16">The sequence shown here is derived from an EMBL/GenBank/DDBJ whole genome shotgun (WGS) entry which is preliminary data.</text>
</comment>
<dbReference type="Pfam" id="PF08267">
    <property type="entry name" value="Meth_synt_1"/>
    <property type="match status" value="1"/>
</dbReference>
<keyword evidence="5 16" id="KW-0489">Methyltransferase</keyword>
<feature type="domain" description="Cobalamin-independent methionine synthase MetE C-terminal/archaeal" evidence="14">
    <location>
        <begin position="419"/>
        <end position="739"/>
    </location>
</feature>
<feature type="binding site" evidence="12">
    <location>
        <position position="634"/>
    </location>
    <ligand>
        <name>Zn(2+)</name>
        <dbReference type="ChEBI" id="CHEBI:29105"/>
        <label>1</label>
        <note>catalytic</note>
    </ligand>
</feature>
<feature type="binding site" evidence="11">
    <location>
        <position position="592"/>
    </location>
    <ligand>
        <name>L-homocysteine</name>
        <dbReference type="ChEBI" id="CHEBI:58199"/>
    </ligand>
</feature>
<dbReference type="GO" id="GO:0032259">
    <property type="term" value="P:methylation"/>
    <property type="evidence" value="ECO:0007669"/>
    <property type="project" value="UniProtKB-KW"/>
</dbReference>
<dbReference type="Pfam" id="PF01717">
    <property type="entry name" value="Meth_synt_2"/>
    <property type="match status" value="1"/>
</dbReference>
<keyword evidence="8 12" id="KW-0479">Metal-binding</keyword>
<feature type="binding site" evidence="12">
    <location>
        <position position="632"/>
    </location>
    <ligand>
        <name>Zn(2+)</name>
        <dbReference type="ChEBI" id="CHEBI:29105"/>
        <label>1</label>
        <note>catalytic</note>
    </ligand>
</feature>
<evidence type="ECO:0000256" key="9">
    <source>
        <dbReference type="ARBA" id="ARBA00022833"/>
    </source>
</evidence>
<proteinExistence type="inferred from homology"/>
<feature type="active site" description="Proton donor" evidence="13">
    <location>
        <position position="685"/>
    </location>
</feature>
<dbReference type="Proteomes" id="UP000604381">
    <property type="component" value="Unassembled WGS sequence"/>
</dbReference>
<gene>
    <name evidence="16" type="primary">metE</name>
    <name evidence="16" type="ORF">ISN26_00810</name>
</gene>
<evidence type="ECO:0000256" key="11">
    <source>
        <dbReference type="PIRSR" id="PIRSR000382-1"/>
    </source>
</evidence>
<dbReference type="CDD" id="cd03311">
    <property type="entry name" value="CIMS_C_terminal_like"/>
    <property type="match status" value="1"/>
</dbReference>
<feature type="binding site" evidence="11">
    <location>
        <position position="477"/>
    </location>
    <ligand>
        <name>L-methionine</name>
        <dbReference type="ChEBI" id="CHEBI:57844"/>
    </ligand>
</feature>
<feature type="binding site" evidence="12">
    <location>
        <position position="656"/>
    </location>
    <ligand>
        <name>Zn(2+)</name>
        <dbReference type="ChEBI" id="CHEBI:29105"/>
        <label>1</label>
        <note>catalytic</note>
    </ligand>
</feature>
<keyword evidence="17" id="KW-1185">Reference proteome</keyword>
<evidence type="ECO:0000256" key="10">
    <source>
        <dbReference type="ARBA" id="ARBA00023167"/>
    </source>
</evidence>
<evidence type="ECO:0000256" key="5">
    <source>
        <dbReference type="ARBA" id="ARBA00022603"/>
    </source>
</evidence>
<dbReference type="GO" id="GO:0009086">
    <property type="term" value="P:methionine biosynthetic process"/>
    <property type="evidence" value="ECO:0007669"/>
    <property type="project" value="UniProtKB-KW"/>
</dbReference>
<dbReference type="InterPro" id="IPR006276">
    <property type="entry name" value="Cobalamin-indep_Met_synthase"/>
</dbReference>
<dbReference type="GO" id="GO:0003871">
    <property type="term" value="F:5-methyltetrahydropteroyltriglutamate-homocysteine S-methyltransferase activity"/>
    <property type="evidence" value="ECO:0007669"/>
    <property type="project" value="UniProtKB-EC"/>
</dbReference>
<evidence type="ECO:0000256" key="13">
    <source>
        <dbReference type="PIRSR" id="PIRSR000382-3"/>
    </source>
</evidence>
<feature type="binding site" evidence="11">
    <location>
        <position position="554"/>
    </location>
    <ligand>
        <name>5-methyltetrahydropteroyltri-L-glutamate</name>
        <dbReference type="ChEBI" id="CHEBI:58207"/>
    </ligand>
</feature>
<dbReference type="InterPro" id="IPR013215">
    <property type="entry name" value="Cbl-indep_Met_Synth_N"/>
</dbReference>
<feature type="binding site" evidence="11">
    <location>
        <begin position="424"/>
        <end position="426"/>
    </location>
    <ligand>
        <name>L-homocysteine</name>
        <dbReference type="ChEBI" id="CHEBI:58199"/>
    </ligand>
</feature>
<dbReference type="GO" id="GO:0008270">
    <property type="term" value="F:zinc ion binding"/>
    <property type="evidence" value="ECO:0007669"/>
    <property type="project" value="InterPro"/>
</dbReference>
<sequence>MSIETHILGYPRVCRRRRHKWALEKYWKGKIGAAELHAAMAEIRADNLQAQADAGLTMLTVGDFAYYDHVMELAASLGVVPARHAEAKTGLDRCFAMGRGTATAPACEMKKWLNTNYHYFVPELAKDQKFEAQAADDRPPDAAAQAEAAAKAHQLPVKAAVTGPLTFLWLAKIEGGDEAAKLKLAPGLAKAYAAMAARLKAAGVAWLQLDEPALSLELPEPWLAALAELYEPLLAAERPKVLVANAYGALGPRLERVAALKIDGLHIDMRNSAPEELARANELLAGRVLSVGAVDGRNVWRANLPGLREALAPLAQRDGGLWVGSSCPLLHVPMDLEGEDPAGELRTSGRFAFARQKLDEIAALGRGLADKPAAGDEELFKTAPELPLRDPGWAVGGSAAGPLKPSERPGDKGWKDTVLPTTTIGSLPQTSAIRKARSEWQKGAIDDAAYQSRMKEEIKACVEEQEELGLDVLVHGECERNDMVQYFGELLDGIVETKSGWVQSYGSRSTRPCVIAADVKRPAPMTVEWSKYAASLTAKPMKAMLTGPVTIICWSFPRADVPRIETALQISEALRAEVADLEAAGLPVIQIDEPALREGLPLAEADRKAYLEQAVHAFNEIVKESKAQIHTHMCYGEFGDVVDAIAAMDADVISLETSRTDMAVLAELVDSGHRAGVGPGIYDVHAPRVPGVDEMRRLLELAQQRIPRERLWVNPDCGLKTRAWPETRESLRNMVAAAKALREGAA</sequence>
<keyword evidence="10" id="KW-0486">Methionine biosynthesis</keyword>
<dbReference type="EMBL" id="JADHEI010000009">
    <property type="protein sequence ID" value="MBF2734633.1"/>
    <property type="molecule type" value="Genomic_DNA"/>
</dbReference>
<evidence type="ECO:0000256" key="2">
    <source>
        <dbReference type="ARBA" id="ARBA00004681"/>
    </source>
</evidence>
<dbReference type="AlphaFoldDB" id="A0A930XXB2"/>
<evidence type="ECO:0000256" key="12">
    <source>
        <dbReference type="PIRSR" id="PIRSR000382-2"/>
    </source>
</evidence>
<evidence type="ECO:0000256" key="8">
    <source>
        <dbReference type="ARBA" id="ARBA00022723"/>
    </source>
</evidence>
<evidence type="ECO:0000256" key="1">
    <source>
        <dbReference type="ARBA" id="ARBA00002777"/>
    </source>
</evidence>
<feature type="binding site" evidence="12">
    <location>
        <position position="717"/>
    </location>
    <ligand>
        <name>Zn(2+)</name>
        <dbReference type="ChEBI" id="CHEBI:29105"/>
        <label>1</label>
        <note>catalytic</note>
    </ligand>
</feature>
<keyword evidence="7 16" id="KW-0808">Transferase</keyword>
<comment type="pathway">
    <text evidence="2">Amino-acid biosynthesis; L-methionine biosynthesis via de novo pathway; L-methionine from L-homocysteine (MetE route): step 1/1.</text>
</comment>
<protein>
    <recommendedName>
        <fullName evidence="4">5-methyltetrahydropteroyltriglutamate--homocysteine S-methyltransferase</fullName>
        <ecNumber evidence="4">2.1.1.14</ecNumber>
    </recommendedName>
</protein>
<dbReference type="Gene3D" id="3.20.20.210">
    <property type="match status" value="3"/>
</dbReference>
<feature type="binding site" evidence="11">
    <location>
        <position position="20"/>
    </location>
    <ligand>
        <name>5-methyltetrahydropteroyltri-L-glutamate</name>
        <dbReference type="ChEBI" id="CHEBI:58207"/>
    </ligand>
</feature>
<evidence type="ECO:0000313" key="16">
    <source>
        <dbReference type="EMBL" id="MBF2734633.1"/>
    </source>
</evidence>
<evidence type="ECO:0000256" key="6">
    <source>
        <dbReference type="ARBA" id="ARBA00022605"/>
    </source>
</evidence>
<dbReference type="EC" id="2.1.1.14" evidence="4"/>
<evidence type="ECO:0000313" key="17">
    <source>
        <dbReference type="Proteomes" id="UP000604381"/>
    </source>
</evidence>
<comment type="similarity">
    <text evidence="3">Belongs to the vitamin-B12 independent methionine synthase family.</text>
</comment>
<feature type="domain" description="Cobalamin-independent methionine synthase MetE N-terminal" evidence="15">
    <location>
        <begin position="5"/>
        <end position="316"/>
    </location>
</feature>
<feature type="binding site" evidence="11">
    <location>
        <position position="592"/>
    </location>
    <ligand>
        <name>L-methionine</name>
        <dbReference type="ChEBI" id="CHEBI:57844"/>
    </ligand>
</feature>
<comment type="function">
    <text evidence="1">Catalyzes the transfer of a methyl group from 5-methyltetrahydrofolate to homocysteine resulting in methionine formation.</text>
</comment>